<dbReference type="Pfam" id="PF13564">
    <property type="entry name" value="DoxX_2"/>
    <property type="match status" value="1"/>
</dbReference>
<keyword evidence="7" id="KW-1185">Reference proteome</keyword>
<comment type="subcellular location">
    <subcellularLocation>
        <location evidence="1">Membrane</location>
        <topology evidence="1">Multi-pass membrane protein</topology>
    </subcellularLocation>
</comment>
<reference evidence="6 7" key="1">
    <citation type="submission" date="2020-08" db="EMBL/GenBank/DDBJ databases">
        <title>Putative novel bacterial strains isolated from necrotic wheat leaf tissues caused by Xanthomonas translucens.</title>
        <authorList>
            <person name="Tambong J.T."/>
        </authorList>
    </citation>
    <scope>NUCLEOTIDE SEQUENCE [LARGE SCALE GENOMIC DNA]</scope>
    <source>
        <strain evidence="7">DOAB 1063</strain>
    </source>
</reference>
<organism evidence="6 7">
    <name type="scientific">Sphingomonas albertensis</name>
    <dbReference type="NCBI Taxonomy" id="2762591"/>
    <lineage>
        <taxon>Bacteria</taxon>
        <taxon>Pseudomonadati</taxon>
        <taxon>Pseudomonadota</taxon>
        <taxon>Alphaproteobacteria</taxon>
        <taxon>Sphingomonadales</taxon>
        <taxon>Sphingomonadaceae</taxon>
        <taxon>Sphingomonas</taxon>
    </lineage>
</organism>
<dbReference type="RefSeq" id="WP_187503164.1">
    <property type="nucleotide sequence ID" value="NZ_CP162536.1"/>
</dbReference>
<keyword evidence="4 5" id="KW-0472">Membrane</keyword>
<sequence>MLHSIAVWLLVIALVGAGLFNAIGTRATQDDFARWGYPRWWCRVTGGVEIAAAALIAFPAGRSIGMALGAVIIAVATVTIVRRREFSHLAPLGVFAALLVSAATTS</sequence>
<evidence type="ECO:0000256" key="5">
    <source>
        <dbReference type="SAM" id="Phobius"/>
    </source>
</evidence>
<feature type="transmembrane region" description="Helical" evidence="5">
    <location>
        <begin position="64"/>
        <end position="81"/>
    </location>
</feature>
<dbReference type="Proteomes" id="UP000597613">
    <property type="component" value="Unassembled WGS sequence"/>
</dbReference>
<dbReference type="EMBL" id="JACONT010000010">
    <property type="protein sequence ID" value="MBC3941410.1"/>
    <property type="molecule type" value="Genomic_DNA"/>
</dbReference>
<keyword evidence="3 5" id="KW-1133">Transmembrane helix</keyword>
<name>A0ABR7ALS0_9SPHN</name>
<evidence type="ECO:0000256" key="2">
    <source>
        <dbReference type="ARBA" id="ARBA00022692"/>
    </source>
</evidence>
<accession>A0ABR7ALS0</accession>
<proteinExistence type="predicted"/>
<keyword evidence="2 5" id="KW-0812">Transmembrane</keyword>
<evidence type="ECO:0000256" key="4">
    <source>
        <dbReference type="ARBA" id="ARBA00023136"/>
    </source>
</evidence>
<feature type="transmembrane region" description="Helical" evidence="5">
    <location>
        <begin position="6"/>
        <end position="28"/>
    </location>
</feature>
<evidence type="ECO:0000256" key="3">
    <source>
        <dbReference type="ARBA" id="ARBA00022989"/>
    </source>
</evidence>
<evidence type="ECO:0000313" key="7">
    <source>
        <dbReference type="Proteomes" id="UP000597613"/>
    </source>
</evidence>
<feature type="transmembrane region" description="Helical" evidence="5">
    <location>
        <begin position="40"/>
        <end position="58"/>
    </location>
</feature>
<comment type="caution">
    <text evidence="6">The sequence shown here is derived from an EMBL/GenBank/DDBJ whole genome shotgun (WGS) entry which is preliminary data.</text>
</comment>
<evidence type="ECO:0000256" key="1">
    <source>
        <dbReference type="ARBA" id="ARBA00004141"/>
    </source>
</evidence>
<gene>
    <name evidence="6" type="ORF">H8S47_06885</name>
</gene>
<dbReference type="InterPro" id="IPR032808">
    <property type="entry name" value="DoxX"/>
</dbReference>
<evidence type="ECO:0000313" key="6">
    <source>
        <dbReference type="EMBL" id="MBC3941410.1"/>
    </source>
</evidence>
<feature type="transmembrane region" description="Helical" evidence="5">
    <location>
        <begin position="88"/>
        <end position="105"/>
    </location>
</feature>
<protein>
    <submittedName>
        <fullName evidence="6">DoxX family protein</fullName>
    </submittedName>
</protein>